<name>A0A3S3MQC8_9MAGN</name>
<evidence type="ECO:0000313" key="3">
    <source>
        <dbReference type="Proteomes" id="UP000283530"/>
    </source>
</evidence>
<dbReference type="InterPro" id="IPR016024">
    <property type="entry name" value="ARM-type_fold"/>
</dbReference>
<sequence length="1101" mass="123015">MEEHIWKSDGVSTPFGRVMNPLLDSRPRHLEAAISRLSSDSQRSSGVLLDESLRYIQRYTRDAIDKGEPLDQILIPLIENSVKSKGSKHSKQVLMLLTWLFQDELVFQHLSSALLEIIVRKEDHYIALGWCTLIRGLLDHGLNMGQPSDSGKQEKHYTLLKILSQSMSHLSSIICDGSTVQDGFELPTRLSISAADCTVAFTEALTRKASVSNVSNGRKKSSDLSTTNQLITIVPTESKEKASRSSKVSEDMEMEWLLWDHLAELIILVQKLQAWSRKSRPLHAKGLDLILKWLQDIRRQYGSLKDEAGGTLNVGVMLLSSCWKHYVMLLRLEDPRFSQNYMELLDQYISAIQFYTENDTDKHPGNMSRGVETIKFFLNCISLLVGRLDKKQFENAVCESGLQTSNFLLSLLHCTDEDVIDGAVSILRTLIFKTNFPLIKSSHLDLQQMELVFPLLLNLLDERDSIAKAVVLLTAEFCFLNPDGQCLKEIFIRLDSGNRCQRWNAIDVILELIQVSSDSGKAFPLSVREDIAQHVLDRLGDEDPAIRVRVSNIFSQIDPHLVLPALVRLVYSLDDQVQSSASDAILVVLKYHNQKVDLILMLLDCLSNLSQSPELQKSPRQIGAHSSSKTSQAGSKFDPDRVLQLIPRWAETVHDWSVLIEPLIDKMFADPSNAITVRFLSYISEHLAESGDVVLRRVLFHSNGHNEMDKNQLLKLENETFTSDNSLSLKGSLFSHLCPLLIIRLLPLELFNDLNSSVMYGRLLSEGILHENRDASDNDHGCIASLILYRAFHLFEFEDVRKLAAELCGRLHPQLEDAAHNRDILKLKACLFSVCTSLAIRGKESALHPVMNNIRKILEMILLWPSLDGDEVSKAQHGCIDCLALMICAELQALQSSKDSDWSKPSVVEGTVTVGSVLAYIIQRLTCDGRADTALPTESLLPLSFRLCMANVLISTCQKISSSAKPLFARRMLPALIHSIEIIADSEVRAACLQVLFSAVYHLKSTVLPYSLDLLKLSVKGLRKGSEKEKIACAKLMASLMACEDAVVESLSSGLLEAKSALAAISSADCSPELQQLCRKLLSCITSPLDDVLRHLSTSYE</sequence>
<keyword evidence="3" id="KW-1185">Reference proteome</keyword>
<accession>A0A3S3MQC8</accession>
<dbReference type="Gene3D" id="1.25.10.10">
    <property type="entry name" value="Leucine-rich Repeat Variant"/>
    <property type="match status" value="1"/>
</dbReference>
<dbReference type="Proteomes" id="UP000283530">
    <property type="component" value="Unassembled WGS sequence"/>
</dbReference>
<protein>
    <submittedName>
        <fullName evidence="2">Putative ARM repeat superfamily protein</fullName>
    </submittedName>
</protein>
<proteinExistence type="predicted"/>
<dbReference type="PANTHER" id="PTHR37743:SF1">
    <property type="entry name" value="ARM REPEAT SUPERFAMILY PROTEIN"/>
    <property type="match status" value="1"/>
</dbReference>
<gene>
    <name evidence="2" type="ORF">CKAN_00626300</name>
</gene>
<reference evidence="2 3" key="1">
    <citation type="journal article" date="2019" name="Nat. Plants">
        <title>Stout camphor tree genome fills gaps in understanding of flowering plant genome evolution.</title>
        <authorList>
            <person name="Chaw S.M."/>
            <person name="Liu Y.C."/>
            <person name="Wu Y.W."/>
            <person name="Wang H.Y."/>
            <person name="Lin C.I."/>
            <person name="Wu C.S."/>
            <person name="Ke H.M."/>
            <person name="Chang L.Y."/>
            <person name="Hsu C.Y."/>
            <person name="Yang H.T."/>
            <person name="Sudianto E."/>
            <person name="Hsu M.H."/>
            <person name="Wu K.P."/>
            <person name="Wang L.N."/>
            <person name="Leebens-Mack J.H."/>
            <person name="Tsai I.J."/>
        </authorList>
    </citation>
    <scope>NUCLEOTIDE SEQUENCE [LARGE SCALE GENOMIC DNA]</scope>
    <source>
        <strain evidence="3">cv. Chaw 1501</strain>
        <tissue evidence="2">Young leaves</tissue>
    </source>
</reference>
<evidence type="ECO:0000313" key="2">
    <source>
        <dbReference type="EMBL" id="RWR77762.1"/>
    </source>
</evidence>
<feature type="compositionally biased region" description="Polar residues" evidence="1">
    <location>
        <begin position="616"/>
        <end position="634"/>
    </location>
</feature>
<comment type="caution">
    <text evidence="2">The sequence shown here is derived from an EMBL/GenBank/DDBJ whole genome shotgun (WGS) entry which is preliminary data.</text>
</comment>
<organism evidence="2 3">
    <name type="scientific">Cinnamomum micranthum f. kanehirae</name>
    <dbReference type="NCBI Taxonomy" id="337451"/>
    <lineage>
        <taxon>Eukaryota</taxon>
        <taxon>Viridiplantae</taxon>
        <taxon>Streptophyta</taxon>
        <taxon>Embryophyta</taxon>
        <taxon>Tracheophyta</taxon>
        <taxon>Spermatophyta</taxon>
        <taxon>Magnoliopsida</taxon>
        <taxon>Magnoliidae</taxon>
        <taxon>Laurales</taxon>
        <taxon>Lauraceae</taxon>
        <taxon>Cinnamomum</taxon>
    </lineage>
</organism>
<dbReference type="OrthoDB" id="79603at2759"/>
<feature type="region of interest" description="Disordered" evidence="1">
    <location>
        <begin position="616"/>
        <end position="636"/>
    </location>
</feature>
<dbReference type="AlphaFoldDB" id="A0A3S3MQC8"/>
<dbReference type="PANTHER" id="PTHR37743">
    <property type="entry name" value="ARM REPEAT SUPERFAMILY PROTEIN"/>
    <property type="match status" value="1"/>
</dbReference>
<dbReference type="SUPFAM" id="SSF48371">
    <property type="entry name" value="ARM repeat"/>
    <property type="match status" value="1"/>
</dbReference>
<evidence type="ECO:0000256" key="1">
    <source>
        <dbReference type="SAM" id="MobiDB-lite"/>
    </source>
</evidence>
<dbReference type="EMBL" id="QPKB01000002">
    <property type="protein sequence ID" value="RWR77762.1"/>
    <property type="molecule type" value="Genomic_DNA"/>
</dbReference>
<dbReference type="InterPro" id="IPR011989">
    <property type="entry name" value="ARM-like"/>
</dbReference>